<dbReference type="KEGG" id="aab:A4R43_35295"/>
<evidence type="ECO:0000256" key="1">
    <source>
        <dbReference type="ARBA" id="ARBA00004651"/>
    </source>
</evidence>
<feature type="transmembrane region" description="Helical" evidence="8">
    <location>
        <begin position="93"/>
        <end position="114"/>
    </location>
</feature>
<dbReference type="AlphaFoldDB" id="A0A344LG90"/>
<evidence type="ECO:0000256" key="6">
    <source>
        <dbReference type="ARBA" id="ARBA00023136"/>
    </source>
</evidence>
<reference evidence="9 10" key="1">
    <citation type="submission" date="2016-04" db="EMBL/GenBank/DDBJ databases">
        <title>Complete genome sequence and analysis of deep-sea sediment isolate, Amycolatopsis sp. WP1.</title>
        <authorList>
            <person name="Wang H."/>
            <person name="Chen S."/>
            <person name="Wu Q."/>
        </authorList>
    </citation>
    <scope>NUCLEOTIDE SEQUENCE [LARGE SCALE GENOMIC DNA]</scope>
    <source>
        <strain evidence="9 10">WP1</strain>
    </source>
</reference>
<feature type="transmembrane region" description="Helical" evidence="8">
    <location>
        <begin position="285"/>
        <end position="305"/>
    </location>
</feature>
<proteinExistence type="inferred from homology"/>
<keyword evidence="5 8" id="KW-1133">Transmembrane helix</keyword>
<feature type="transmembrane region" description="Helical" evidence="8">
    <location>
        <begin position="325"/>
        <end position="347"/>
    </location>
</feature>
<organism evidence="9 10">
    <name type="scientific">Amycolatopsis albispora</name>
    <dbReference type="NCBI Taxonomy" id="1804986"/>
    <lineage>
        <taxon>Bacteria</taxon>
        <taxon>Bacillati</taxon>
        <taxon>Actinomycetota</taxon>
        <taxon>Actinomycetes</taxon>
        <taxon>Pseudonocardiales</taxon>
        <taxon>Pseudonocardiaceae</taxon>
        <taxon>Amycolatopsis</taxon>
    </lineage>
</organism>
<accession>A0A344LG90</accession>
<keyword evidence="4 8" id="KW-0812">Transmembrane</keyword>
<evidence type="ECO:0008006" key="11">
    <source>
        <dbReference type="Google" id="ProtNLM"/>
    </source>
</evidence>
<evidence type="ECO:0000256" key="7">
    <source>
        <dbReference type="ARBA" id="ARBA00024033"/>
    </source>
</evidence>
<keyword evidence="6 8" id="KW-0472">Membrane</keyword>
<feature type="transmembrane region" description="Helical" evidence="8">
    <location>
        <begin position="166"/>
        <end position="190"/>
    </location>
</feature>
<dbReference type="GO" id="GO:0005886">
    <property type="term" value="C:plasma membrane"/>
    <property type="evidence" value="ECO:0007669"/>
    <property type="project" value="UniProtKB-SubCell"/>
</dbReference>
<evidence type="ECO:0000256" key="3">
    <source>
        <dbReference type="ARBA" id="ARBA00022679"/>
    </source>
</evidence>
<evidence type="ECO:0000256" key="8">
    <source>
        <dbReference type="SAM" id="Phobius"/>
    </source>
</evidence>
<gene>
    <name evidence="9" type="ORF">A4R43_35295</name>
</gene>
<feature type="transmembrane region" description="Helical" evidence="8">
    <location>
        <begin position="135"/>
        <end position="160"/>
    </location>
</feature>
<comment type="subcellular location">
    <subcellularLocation>
        <location evidence="1">Cell membrane</location>
        <topology evidence="1">Multi-pass membrane protein</topology>
    </subcellularLocation>
</comment>
<feature type="transmembrane region" description="Helical" evidence="8">
    <location>
        <begin position="257"/>
        <end position="278"/>
    </location>
</feature>
<keyword evidence="2" id="KW-1003">Cell membrane</keyword>
<dbReference type="RefSeq" id="WP_113696124.1">
    <property type="nucleotide sequence ID" value="NZ_CP015163.1"/>
</dbReference>
<sequence>MSTLRPRADLRWWPAAALAGAALAVGVAAWLLNWHLGADSAVYRAGALTMLKGEPLYIREHLTTLPPWVRLPFTYPPAAALLFSPLVLVPPGLVWGVVGALSVLGLAAVVKVSWRSASWPAVAGLTVAAFALEPVWKTVFLGQINLILMALVMLDVLVISARGSRWGGVLVGVAAAVKLTPLIFIAHLLFTGRWKDALRALATFAVLQALMFAVMPVDAVRYWTEAASDPERIGATHWIFNQSLNGMLGRATEVAPWGMPVALAIGALLAVPAVFLVVRYHRRGQALAAVLVTAFTALLVSPVSWSHHWVWVVPLLVLLLSKRRYWLAAAVAAPLVGCLIMLVPNGGTTEFGWGPVETVLGNAYVLVTAVTLVVLAARELRRPRELE</sequence>
<feature type="transmembrane region" description="Helical" evidence="8">
    <location>
        <begin position="12"/>
        <end position="32"/>
    </location>
</feature>
<protein>
    <recommendedName>
        <fullName evidence="11">Alpha-1,2-mannosyltransferase</fullName>
    </recommendedName>
</protein>
<keyword evidence="10" id="KW-1185">Reference proteome</keyword>
<evidence type="ECO:0000256" key="2">
    <source>
        <dbReference type="ARBA" id="ARBA00022475"/>
    </source>
</evidence>
<feature type="transmembrane region" description="Helical" evidence="8">
    <location>
        <begin position="359"/>
        <end position="377"/>
    </location>
</feature>
<comment type="similarity">
    <text evidence="7">Belongs to the glycosyltransferase 87 family.</text>
</comment>
<feature type="transmembrane region" description="Helical" evidence="8">
    <location>
        <begin position="197"/>
        <end position="215"/>
    </location>
</feature>
<evidence type="ECO:0000256" key="5">
    <source>
        <dbReference type="ARBA" id="ARBA00022989"/>
    </source>
</evidence>
<dbReference type="OrthoDB" id="9774600at2"/>
<evidence type="ECO:0000313" key="9">
    <source>
        <dbReference type="EMBL" id="AXB47064.1"/>
    </source>
</evidence>
<dbReference type="InterPro" id="IPR018584">
    <property type="entry name" value="GT87"/>
</dbReference>
<evidence type="ECO:0000313" key="10">
    <source>
        <dbReference type="Proteomes" id="UP000250434"/>
    </source>
</evidence>
<name>A0A344LG90_9PSEU</name>
<evidence type="ECO:0000256" key="4">
    <source>
        <dbReference type="ARBA" id="ARBA00022692"/>
    </source>
</evidence>
<dbReference type="EMBL" id="CP015163">
    <property type="protein sequence ID" value="AXB47064.1"/>
    <property type="molecule type" value="Genomic_DNA"/>
</dbReference>
<dbReference type="Pfam" id="PF09594">
    <property type="entry name" value="GT87"/>
    <property type="match status" value="1"/>
</dbReference>
<keyword evidence="3" id="KW-0808">Transferase</keyword>
<dbReference type="GO" id="GO:0016758">
    <property type="term" value="F:hexosyltransferase activity"/>
    <property type="evidence" value="ECO:0007669"/>
    <property type="project" value="InterPro"/>
</dbReference>
<dbReference type="Proteomes" id="UP000250434">
    <property type="component" value="Chromosome"/>
</dbReference>